<dbReference type="AlphaFoldDB" id="A0AA43TYR1"/>
<feature type="transmembrane region" description="Helical" evidence="6">
    <location>
        <begin position="67"/>
        <end position="89"/>
    </location>
</feature>
<dbReference type="Pfam" id="PF13127">
    <property type="entry name" value="DUF3955"/>
    <property type="match status" value="1"/>
</dbReference>
<organism evidence="9 10">
    <name type="scientific">Ramalina farinacea</name>
    <dbReference type="NCBI Taxonomy" id="258253"/>
    <lineage>
        <taxon>Eukaryota</taxon>
        <taxon>Fungi</taxon>
        <taxon>Dikarya</taxon>
        <taxon>Ascomycota</taxon>
        <taxon>Pezizomycotina</taxon>
        <taxon>Lecanoromycetes</taxon>
        <taxon>OSLEUM clade</taxon>
        <taxon>Lecanoromycetidae</taxon>
        <taxon>Lecanorales</taxon>
        <taxon>Lecanorineae</taxon>
        <taxon>Ramalinaceae</taxon>
        <taxon>Ramalina</taxon>
    </lineage>
</organism>
<feature type="transmembrane region" description="Helical" evidence="6">
    <location>
        <begin position="289"/>
        <end position="309"/>
    </location>
</feature>
<feature type="domain" description="DUF3955" evidence="8">
    <location>
        <begin position="64"/>
        <end position="115"/>
    </location>
</feature>
<feature type="transmembrane region" description="Helical" evidence="6">
    <location>
        <begin position="413"/>
        <end position="432"/>
    </location>
</feature>
<accession>A0AA43TYR1</accession>
<feature type="region of interest" description="Disordered" evidence="5">
    <location>
        <begin position="1"/>
        <end position="55"/>
    </location>
</feature>
<evidence type="ECO:0000256" key="2">
    <source>
        <dbReference type="ARBA" id="ARBA00022692"/>
    </source>
</evidence>
<dbReference type="PANTHER" id="PTHR23051:SF0">
    <property type="entry name" value="SOLUTE CARRIER FAMILY 35 MEMBER F5"/>
    <property type="match status" value="1"/>
</dbReference>
<evidence type="ECO:0000256" key="3">
    <source>
        <dbReference type="ARBA" id="ARBA00022989"/>
    </source>
</evidence>
<dbReference type="GO" id="GO:0000329">
    <property type="term" value="C:fungal-type vacuole membrane"/>
    <property type="evidence" value="ECO:0007669"/>
    <property type="project" value="TreeGrafter"/>
</dbReference>
<evidence type="ECO:0000256" key="4">
    <source>
        <dbReference type="ARBA" id="ARBA00023136"/>
    </source>
</evidence>
<feature type="transmembrane region" description="Helical" evidence="6">
    <location>
        <begin position="387"/>
        <end position="407"/>
    </location>
</feature>
<evidence type="ECO:0000256" key="1">
    <source>
        <dbReference type="ARBA" id="ARBA00004141"/>
    </source>
</evidence>
<keyword evidence="10" id="KW-1185">Reference proteome</keyword>
<dbReference type="InterPro" id="IPR037185">
    <property type="entry name" value="EmrE-like"/>
</dbReference>
<comment type="subcellular location">
    <subcellularLocation>
        <location evidence="1">Membrane</location>
        <topology evidence="1">Multi-pass membrane protein</topology>
    </subcellularLocation>
</comment>
<feature type="transmembrane region" description="Helical" evidence="6">
    <location>
        <begin position="101"/>
        <end position="120"/>
    </location>
</feature>
<dbReference type="Pfam" id="PF00892">
    <property type="entry name" value="EamA"/>
    <property type="match status" value="1"/>
</dbReference>
<feature type="domain" description="EamA" evidence="7">
    <location>
        <begin position="201"/>
        <end position="265"/>
    </location>
</feature>
<feature type="compositionally biased region" description="Polar residues" evidence="5">
    <location>
        <begin position="150"/>
        <end position="166"/>
    </location>
</feature>
<evidence type="ECO:0000313" key="9">
    <source>
        <dbReference type="EMBL" id="MDI1489422.1"/>
    </source>
</evidence>
<feature type="transmembrane region" description="Helical" evidence="6">
    <location>
        <begin position="321"/>
        <end position="342"/>
    </location>
</feature>
<dbReference type="Proteomes" id="UP001161017">
    <property type="component" value="Unassembled WGS sequence"/>
</dbReference>
<comment type="caution">
    <text evidence="9">The sequence shown here is derived from an EMBL/GenBank/DDBJ whole genome shotgun (WGS) entry which is preliminary data.</text>
</comment>
<evidence type="ECO:0000313" key="10">
    <source>
        <dbReference type="Proteomes" id="UP001161017"/>
    </source>
</evidence>
<feature type="transmembrane region" description="Helical" evidence="6">
    <location>
        <begin position="217"/>
        <end position="239"/>
    </location>
</feature>
<keyword evidence="2 6" id="KW-0812">Transmembrane</keyword>
<feature type="region of interest" description="Disordered" evidence="5">
    <location>
        <begin position="147"/>
        <end position="166"/>
    </location>
</feature>
<gene>
    <name evidence="9" type="ORF">OHK93_008700</name>
</gene>
<dbReference type="InterPro" id="IPR000620">
    <property type="entry name" value="EamA_dom"/>
</dbReference>
<protein>
    <recommendedName>
        <fullName evidence="11">EamA domain-containing protein</fullName>
    </recommendedName>
</protein>
<dbReference type="EMBL" id="JAPUFD010000009">
    <property type="protein sequence ID" value="MDI1489422.1"/>
    <property type="molecule type" value="Genomic_DNA"/>
</dbReference>
<proteinExistence type="predicted"/>
<dbReference type="SUPFAM" id="SSF103481">
    <property type="entry name" value="Multidrug resistance efflux transporter EmrE"/>
    <property type="match status" value="2"/>
</dbReference>
<evidence type="ECO:0000259" key="8">
    <source>
        <dbReference type="Pfam" id="PF13127"/>
    </source>
</evidence>
<dbReference type="PANTHER" id="PTHR23051">
    <property type="entry name" value="SOLUTE CARRIER FAMILY 35, MEMBER F5"/>
    <property type="match status" value="1"/>
</dbReference>
<keyword evidence="4 6" id="KW-0472">Membrane</keyword>
<sequence length="468" mass="51266">MSAQLPPLPPDEFILPTSTAGQRGLDSHRRSTESSDSGVGDSGVGRSRAEHTPQVPVQKLARHTLGILLLLVTVVLWTASNFLASTIFADDTYSKPYFVTYVNSSFFSVFLVIVAARRLWASGGSIRGAIKGETPSTAYIPIAEEEDQQSLKPSTGAASTSQSPQSRLLVDDSMTSAGSAESIASDRLNIRETAWLGFEFCILWFLANYFVAACLEYTTVASSTILSSTSSIFTLLIGALIQVEKFTIRKLLGTLASLAGIILISSVDLTGNNDKNRGDFPHKSHKELAIGDALAFASALLYGIYTTLMKKRIGDEDRVDMSLFFGFVGLFNLVTLLPGFFFMHFTGIERFELPPTRKITTIVLVNSVTSLVSDFCWAYSMLLTSPLVVTVGLSLTIPLSLFGQMVVNGQTSSAMYWIGAAIVFVSFVFINYQSKEQKEGAESDHVQDDRREGRWGFAWRIWDRIKGK</sequence>
<evidence type="ECO:0000256" key="6">
    <source>
        <dbReference type="SAM" id="Phobius"/>
    </source>
</evidence>
<evidence type="ECO:0000256" key="5">
    <source>
        <dbReference type="SAM" id="MobiDB-lite"/>
    </source>
</evidence>
<feature type="transmembrane region" description="Helical" evidence="6">
    <location>
        <begin position="251"/>
        <end position="269"/>
    </location>
</feature>
<feature type="transmembrane region" description="Helical" evidence="6">
    <location>
        <begin position="362"/>
        <end position="380"/>
    </location>
</feature>
<evidence type="ECO:0000259" key="7">
    <source>
        <dbReference type="Pfam" id="PF00892"/>
    </source>
</evidence>
<evidence type="ECO:0008006" key="11">
    <source>
        <dbReference type="Google" id="ProtNLM"/>
    </source>
</evidence>
<feature type="compositionally biased region" description="Pro residues" evidence="5">
    <location>
        <begin position="1"/>
        <end position="10"/>
    </location>
</feature>
<name>A0AA43TYR1_9LECA</name>
<dbReference type="InterPro" id="IPR025016">
    <property type="entry name" value="DUF3955"/>
</dbReference>
<feature type="transmembrane region" description="Helical" evidence="6">
    <location>
        <begin position="193"/>
        <end position="211"/>
    </location>
</feature>
<keyword evidence="3 6" id="KW-1133">Transmembrane helix</keyword>
<reference evidence="9" key="1">
    <citation type="journal article" date="2023" name="Genome Biol. Evol.">
        <title>First Whole Genome Sequence and Flow Cytometry Genome Size Data for the Lichen-Forming Fungus Ramalina farinacea (Ascomycota).</title>
        <authorList>
            <person name="Llewellyn T."/>
            <person name="Mian S."/>
            <person name="Hill R."/>
            <person name="Leitch I.J."/>
            <person name="Gaya E."/>
        </authorList>
    </citation>
    <scope>NUCLEOTIDE SEQUENCE</scope>
    <source>
        <strain evidence="9">LIQ254RAFAR</strain>
    </source>
</reference>